<protein>
    <submittedName>
        <fullName evidence="2">Uncharacterized protein</fullName>
    </submittedName>
</protein>
<evidence type="ECO:0000313" key="2">
    <source>
        <dbReference type="EMBL" id="CAB0030043.1"/>
    </source>
</evidence>
<organism evidence="2 3">
    <name type="scientific">Trichogramma brassicae</name>
    <dbReference type="NCBI Taxonomy" id="86971"/>
    <lineage>
        <taxon>Eukaryota</taxon>
        <taxon>Metazoa</taxon>
        <taxon>Ecdysozoa</taxon>
        <taxon>Arthropoda</taxon>
        <taxon>Hexapoda</taxon>
        <taxon>Insecta</taxon>
        <taxon>Pterygota</taxon>
        <taxon>Neoptera</taxon>
        <taxon>Endopterygota</taxon>
        <taxon>Hymenoptera</taxon>
        <taxon>Apocrita</taxon>
        <taxon>Proctotrupomorpha</taxon>
        <taxon>Chalcidoidea</taxon>
        <taxon>Trichogrammatidae</taxon>
        <taxon>Trichogramma</taxon>
    </lineage>
</organism>
<sequence>MTATRSSVARADLYGRRNGCSHPYTKVRKSLNISTTLHTGLEERKQQRHHHHRRRRRRCRCYILAARQDISRVRGTERGARNSASQPARVSLVAKRNQYQSVAPRRKIARRVCTCMTHSTEQRDRETERES</sequence>
<reference evidence="2 3" key="1">
    <citation type="submission" date="2020-02" db="EMBL/GenBank/DDBJ databases">
        <authorList>
            <person name="Ferguson B K."/>
        </authorList>
    </citation>
    <scope>NUCLEOTIDE SEQUENCE [LARGE SCALE GENOMIC DNA]</scope>
</reference>
<dbReference type="EMBL" id="CADCXV010000413">
    <property type="protein sequence ID" value="CAB0030043.1"/>
    <property type="molecule type" value="Genomic_DNA"/>
</dbReference>
<feature type="region of interest" description="Disordered" evidence="1">
    <location>
        <begin position="1"/>
        <end position="57"/>
    </location>
</feature>
<keyword evidence="3" id="KW-1185">Reference proteome</keyword>
<feature type="compositionally biased region" description="Basic residues" evidence="1">
    <location>
        <begin position="46"/>
        <end position="57"/>
    </location>
</feature>
<name>A0A6H5I4T6_9HYME</name>
<evidence type="ECO:0000256" key="1">
    <source>
        <dbReference type="SAM" id="MobiDB-lite"/>
    </source>
</evidence>
<dbReference type="AlphaFoldDB" id="A0A6H5I4T6"/>
<proteinExistence type="predicted"/>
<gene>
    <name evidence="2" type="ORF">TBRA_LOCUS2059</name>
</gene>
<accession>A0A6H5I4T6</accession>
<evidence type="ECO:0000313" key="3">
    <source>
        <dbReference type="Proteomes" id="UP000479190"/>
    </source>
</evidence>
<dbReference type="Proteomes" id="UP000479190">
    <property type="component" value="Unassembled WGS sequence"/>
</dbReference>